<name>A0AA88IZE8_FICCA</name>
<dbReference type="Proteomes" id="UP001187192">
    <property type="component" value="Unassembled WGS sequence"/>
</dbReference>
<proteinExistence type="predicted"/>
<comment type="caution">
    <text evidence="1">The sequence shown here is derived from an EMBL/GenBank/DDBJ whole genome shotgun (WGS) entry which is preliminary data.</text>
</comment>
<organism evidence="1 2">
    <name type="scientific">Ficus carica</name>
    <name type="common">Common fig</name>
    <dbReference type="NCBI Taxonomy" id="3494"/>
    <lineage>
        <taxon>Eukaryota</taxon>
        <taxon>Viridiplantae</taxon>
        <taxon>Streptophyta</taxon>
        <taxon>Embryophyta</taxon>
        <taxon>Tracheophyta</taxon>
        <taxon>Spermatophyta</taxon>
        <taxon>Magnoliopsida</taxon>
        <taxon>eudicotyledons</taxon>
        <taxon>Gunneridae</taxon>
        <taxon>Pentapetalae</taxon>
        <taxon>rosids</taxon>
        <taxon>fabids</taxon>
        <taxon>Rosales</taxon>
        <taxon>Moraceae</taxon>
        <taxon>Ficeae</taxon>
        <taxon>Ficus</taxon>
    </lineage>
</organism>
<reference evidence="1" key="1">
    <citation type="submission" date="2023-07" db="EMBL/GenBank/DDBJ databases">
        <title>draft genome sequence of fig (Ficus carica).</title>
        <authorList>
            <person name="Takahashi T."/>
            <person name="Nishimura K."/>
        </authorList>
    </citation>
    <scope>NUCLEOTIDE SEQUENCE</scope>
</reference>
<protein>
    <submittedName>
        <fullName evidence="1">Uncharacterized protein</fullName>
    </submittedName>
</protein>
<accession>A0AA88IZE8</accession>
<gene>
    <name evidence="1" type="ORF">TIFTF001_030294</name>
</gene>
<keyword evidence="2" id="KW-1185">Reference proteome</keyword>
<dbReference type="EMBL" id="BTGU01000108">
    <property type="protein sequence ID" value="GMN61203.1"/>
    <property type="molecule type" value="Genomic_DNA"/>
</dbReference>
<evidence type="ECO:0000313" key="2">
    <source>
        <dbReference type="Proteomes" id="UP001187192"/>
    </source>
</evidence>
<dbReference type="AlphaFoldDB" id="A0AA88IZE8"/>
<evidence type="ECO:0000313" key="1">
    <source>
        <dbReference type="EMBL" id="GMN61203.1"/>
    </source>
</evidence>
<sequence length="81" mass="8900">MPRKLLAVRSLHQPPRIDNASHPHFHASLGTSVSKSRDVLDLVWCISRNLACTCSFTQSLATTRPSSSARQLMLVTCLLGL</sequence>